<dbReference type="Proteomes" id="UP001176471">
    <property type="component" value="Unassembled WGS sequence"/>
</dbReference>
<protein>
    <recommendedName>
        <fullName evidence="4">Terminase</fullName>
    </recommendedName>
</protein>
<comment type="caution">
    <text evidence="2">The sequence shown here is derived from an EMBL/GenBank/DDBJ whole genome shotgun (WGS) entry which is preliminary data.</text>
</comment>
<reference evidence="2" key="1">
    <citation type="submission" date="2023-07" db="EMBL/GenBank/DDBJ databases">
        <title>Bacterial whole genome sequence for Sphingobium sp. HBC34.</title>
        <authorList>
            <person name="Le V."/>
            <person name="Ko S.-R."/>
            <person name="Ahn C.-Y."/>
            <person name="Oh H.-M."/>
        </authorList>
    </citation>
    <scope>NUCLEOTIDE SEQUENCE</scope>
    <source>
        <strain evidence="2">HBC34</strain>
    </source>
</reference>
<accession>A0ABT8ZKN8</accession>
<proteinExistence type="predicted"/>
<name>A0ABT8ZKN8_9SPHN</name>
<gene>
    <name evidence="2" type="ORF">Q4610_07640</name>
</gene>
<keyword evidence="3" id="KW-1185">Reference proteome</keyword>
<evidence type="ECO:0008006" key="4">
    <source>
        <dbReference type="Google" id="ProtNLM"/>
    </source>
</evidence>
<feature type="region of interest" description="Disordered" evidence="1">
    <location>
        <begin position="1"/>
        <end position="23"/>
    </location>
</feature>
<dbReference type="EMBL" id="JAUQOM010000002">
    <property type="protein sequence ID" value="MDO7834918.1"/>
    <property type="molecule type" value="Genomic_DNA"/>
</dbReference>
<sequence>MTPQRQRLGGAVRAQKRQPRKDGWTRAQEALFLEALAETCNASEAARTVGKSRTSAYRRRASDPGFAQAWAQALEIGYSEIELLLMRAALHGSEVEEVMLDGDGAVKGRKVKRVQNLTVALRLLIHYRDKVAQIRAGQTQERPDSADAIARVDAVVGAVRRRRGMR</sequence>
<evidence type="ECO:0000313" key="3">
    <source>
        <dbReference type="Proteomes" id="UP001176471"/>
    </source>
</evidence>
<organism evidence="2 3">
    <name type="scientific">Sphingobium cyanobacteriorum</name>
    <dbReference type="NCBI Taxonomy" id="3063954"/>
    <lineage>
        <taxon>Bacteria</taxon>
        <taxon>Pseudomonadati</taxon>
        <taxon>Pseudomonadota</taxon>
        <taxon>Alphaproteobacteria</taxon>
        <taxon>Sphingomonadales</taxon>
        <taxon>Sphingomonadaceae</taxon>
        <taxon>Sphingobium</taxon>
    </lineage>
</organism>
<evidence type="ECO:0000313" key="2">
    <source>
        <dbReference type="EMBL" id="MDO7834918.1"/>
    </source>
</evidence>
<evidence type="ECO:0000256" key="1">
    <source>
        <dbReference type="SAM" id="MobiDB-lite"/>
    </source>
</evidence>